<evidence type="ECO:0008006" key="3">
    <source>
        <dbReference type="Google" id="ProtNLM"/>
    </source>
</evidence>
<dbReference type="EMBL" id="JAWMWH010000003">
    <property type="protein sequence ID" value="MEJ6401045.1"/>
    <property type="molecule type" value="Genomic_DNA"/>
</dbReference>
<comment type="caution">
    <text evidence="1">The sequence shown here is derived from an EMBL/GenBank/DDBJ whole genome shotgun (WGS) entry which is preliminary data.</text>
</comment>
<proteinExistence type="predicted"/>
<organism evidence="1 2">
    <name type="scientific">Nicoliella lavandulae</name>
    <dbReference type="NCBI Taxonomy" id="3082954"/>
    <lineage>
        <taxon>Bacteria</taxon>
        <taxon>Bacillati</taxon>
        <taxon>Bacillota</taxon>
        <taxon>Bacilli</taxon>
        <taxon>Lactobacillales</taxon>
        <taxon>Lactobacillaceae</taxon>
        <taxon>Nicoliella</taxon>
    </lineage>
</organism>
<reference evidence="1 2" key="1">
    <citation type="submission" date="2023-10" db="EMBL/GenBank/DDBJ databases">
        <title>Nicoliella lavandulae sp. nov. isolated from Lavandula angustifolia flowers.</title>
        <authorList>
            <person name="Alcantara C."/>
            <person name="Zuniga M."/>
            <person name="Landete J.M."/>
            <person name="Monedero V."/>
        </authorList>
    </citation>
    <scope>NUCLEOTIDE SEQUENCE [LARGE SCALE GENOMIC DNA]</scope>
    <source>
        <strain evidence="1 2">Es01</strain>
    </source>
</reference>
<keyword evidence="2" id="KW-1185">Reference proteome</keyword>
<evidence type="ECO:0000313" key="2">
    <source>
        <dbReference type="Proteomes" id="UP001370590"/>
    </source>
</evidence>
<name>A0ABU8SMB2_9LACO</name>
<evidence type="ECO:0000313" key="1">
    <source>
        <dbReference type="EMBL" id="MEJ6401045.1"/>
    </source>
</evidence>
<protein>
    <recommendedName>
        <fullName evidence="3">Tail fiber protein</fullName>
    </recommendedName>
</protein>
<dbReference type="Proteomes" id="UP001370590">
    <property type="component" value="Unassembled WGS sequence"/>
</dbReference>
<accession>A0ABU8SMB2</accession>
<gene>
    <name evidence="1" type="ORF">R4146_07800</name>
</gene>
<sequence length="547" mass="59910">MATPNVGILTQKGLDMFNKVEVGQDTITYTNMVYSSDNLMDKTDEQLEQLIDLNSKDLTLPTQSFINTDGVTEVRSSGNNKGVASGFYVNVYGIYAHGTDGVEFLYGLTVDDKPSYVTPFDGVSPQSLVMSWQAKISKTQNVTLTATTAVYATIDDLANQQDSLIKKVSEEGFIKSNDDINFTGKLQHSGSDIATEVDAKSYADSAYSHASSDLSNYASSNNLKSSVDNLQVTKVDKSELQGLSDNITNTINPKLDSKADKSDLDTTFQNAVNVSKKYTDDSGILVKPYSNYDDAYNAAKSSNVKGLFLYPMINGQMGKAVNSSIIYSYGNEALPDVRVELTNPDTSQFTFTNAYVTINQKTMVATLHGSIVTKTSIGSGRTVASLNIKQFGMNVVAYSYLNSQSISVNTNYNLEQLVIKNNYDNSSGTTYNIEGCIVNLAYDANAKAKISGDYEEAVPPLLSKYGNSSYYNKVVYVDNIDDFSDSPSNSSFEPNNEFTDVDRGKSALVKAFRGISFDYIVIKMIGSGNYYWKDFSNWNTGNNGFLF</sequence>
<dbReference type="RefSeq" id="WP_339960894.1">
    <property type="nucleotide sequence ID" value="NZ_JAWMWH010000003.1"/>
</dbReference>